<name>A0ABS7B858_9ACTN</name>
<keyword evidence="3" id="KW-1185">Reference proteome</keyword>
<dbReference type="Proteomes" id="UP001519863">
    <property type="component" value="Unassembled WGS sequence"/>
</dbReference>
<dbReference type="Gene3D" id="3.40.50.720">
    <property type="entry name" value="NAD(P)-binding Rossmann-like Domain"/>
    <property type="match status" value="1"/>
</dbReference>
<dbReference type="InterPro" id="IPR036291">
    <property type="entry name" value="NAD(P)-bd_dom_sf"/>
</dbReference>
<organism evidence="2 3">
    <name type="scientific">Actinoplanes hulinensis</name>
    <dbReference type="NCBI Taxonomy" id="1144547"/>
    <lineage>
        <taxon>Bacteria</taxon>
        <taxon>Bacillati</taxon>
        <taxon>Actinomycetota</taxon>
        <taxon>Actinomycetes</taxon>
        <taxon>Micromonosporales</taxon>
        <taxon>Micromonosporaceae</taxon>
        <taxon>Actinoplanes</taxon>
    </lineage>
</organism>
<reference evidence="2 3" key="1">
    <citation type="journal article" date="2013" name="Antonie Van Leeuwenhoek">
        <title>Actinoplanes hulinensis sp. nov., a novel actinomycete isolated from soybean root (Glycine max (L.) Merr).</title>
        <authorList>
            <person name="Shen Y."/>
            <person name="Liu C."/>
            <person name="Wang X."/>
            <person name="Zhao J."/>
            <person name="Jia F."/>
            <person name="Zhang Y."/>
            <person name="Wang L."/>
            <person name="Yang D."/>
            <person name="Xiang W."/>
        </authorList>
    </citation>
    <scope>NUCLEOTIDE SEQUENCE [LARGE SCALE GENOMIC DNA]</scope>
    <source>
        <strain evidence="2 3">NEAU-M9</strain>
    </source>
</reference>
<feature type="domain" description="Saccharopine dehydrogenase NADP binding" evidence="1">
    <location>
        <begin position="8"/>
        <end position="100"/>
    </location>
</feature>
<dbReference type="InterPro" id="IPR005097">
    <property type="entry name" value="Sacchrp_dh_NADP-bd"/>
</dbReference>
<dbReference type="Pfam" id="PF03435">
    <property type="entry name" value="Sacchrp_dh_NADP"/>
    <property type="match status" value="1"/>
</dbReference>
<dbReference type="RefSeq" id="WP_220146537.1">
    <property type="nucleotide sequence ID" value="NZ_JAHXZI010000014.1"/>
</dbReference>
<proteinExistence type="predicted"/>
<dbReference type="PANTHER" id="PTHR43796">
    <property type="entry name" value="CARBOXYNORSPERMIDINE SYNTHASE"/>
    <property type="match status" value="1"/>
</dbReference>
<accession>A0ABS7B858</accession>
<dbReference type="SUPFAM" id="SSF51735">
    <property type="entry name" value="NAD(P)-binding Rossmann-fold domains"/>
    <property type="match status" value="1"/>
</dbReference>
<evidence type="ECO:0000259" key="1">
    <source>
        <dbReference type="Pfam" id="PF03435"/>
    </source>
</evidence>
<sequence>MTTKTSRVLILGGYGAVGREAAPALAAHAVVQVAGRRPERARPVPGAGVIRLDLTEPGQVRAALDGVGAVLMCAETGNARVARAALERGIHYVDVSATREVLAGIESLGPLAERTGATAVLSVGVAPGVTNLLARWVADRAPGRPVRIGVLLGSGERHGAAAVGWTVDGLGRERGNWTATFPAPYGRRAVHRFPFSDQHTLGFGDVRTGLCLDSRPATALLGAANRPAVANLLRRPAVRGLTERIFGGLHLGGDGFAVTAEAGGARASFTGRGQSRGTGLFAAHVIRRLPVLRPGVHHIENLVDPADFLTALAVDGFRVHWDSDSQ</sequence>
<gene>
    <name evidence="2" type="ORF">KZ829_26040</name>
</gene>
<evidence type="ECO:0000313" key="3">
    <source>
        <dbReference type="Proteomes" id="UP001519863"/>
    </source>
</evidence>
<dbReference type="EMBL" id="JAHXZI010000014">
    <property type="protein sequence ID" value="MBW6437201.1"/>
    <property type="molecule type" value="Genomic_DNA"/>
</dbReference>
<evidence type="ECO:0000313" key="2">
    <source>
        <dbReference type="EMBL" id="MBW6437201.1"/>
    </source>
</evidence>
<comment type="caution">
    <text evidence="2">The sequence shown here is derived from an EMBL/GenBank/DDBJ whole genome shotgun (WGS) entry which is preliminary data.</text>
</comment>
<protein>
    <submittedName>
        <fullName evidence="2">Saccharopine dehydrogenase NADP-binding domain-containing protein</fullName>
    </submittedName>
</protein>
<dbReference type="PANTHER" id="PTHR43796:SF2">
    <property type="entry name" value="CARBOXYNORSPERMIDINE SYNTHASE"/>
    <property type="match status" value="1"/>
</dbReference>